<dbReference type="NCBIfam" id="TIGR04025">
    <property type="entry name" value="PPOX_FMN_DR2398"/>
    <property type="match status" value="1"/>
</dbReference>
<sequence>MKIENITQLRALYDYPRGRAKIKVFQSLDKHAINFIEKSPFLVISTASKHGKMDASPRGGQIGFVKVLDDTTLVIPDAKGNNRVDSIINIIETAQIGILFLIPGVDETLRVNGSAYISTDSKYLEMFASEQNPPKACIVITVKEMFLHCAKALMRSKLWHEVSKIERSELPTMGQMLKDQIGGNEAIETQEEMVQRYQKDL</sequence>
<dbReference type="PANTHER" id="PTHR42815">
    <property type="entry name" value="FAD-BINDING, PUTATIVE (AFU_ORTHOLOGUE AFUA_6G07600)-RELATED"/>
    <property type="match status" value="1"/>
</dbReference>
<dbReference type="InterPro" id="IPR012349">
    <property type="entry name" value="Split_barrel_FMN-bd"/>
</dbReference>
<evidence type="ECO:0000313" key="2">
    <source>
        <dbReference type="EMBL" id="VAV82926.1"/>
    </source>
</evidence>
<organism evidence="2">
    <name type="scientific">hydrothermal vent metagenome</name>
    <dbReference type="NCBI Taxonomy" id="652676"/>
    <lineage>
        <taxon>unclassified sequences</taxon>
        <taxon>metagenomes</taxon>
        <taxon>ecological metagenomes</taxon>
    </lineage>
</organism>
<dbReference type="Gene3D" id="2.30.110.10">
    <property type="entry name" value="Electron Transport, Fmn-binding Protein, Chain A"/>
    <property type="match status" value="1"/>
</dbReference>
<dbReference type="AlphaFoldDB" id="A0A3B0R140"/>
<accession>A0A3B0R140</accession>
<reference evidence="2" key="1">
    <citation type="submission" date="2018-06" db="EMBL/GenBank/DDBJ databases">
        <authorList>
            <person name="Zhirakovskaya E."/>
        </authorList>
    </citation>
    <scope>NUCLEOTIDE SEQUENCE</scope>
</reference>
<evidence type="ECO:0000259" key="1">
    <source>
        <dbReference type="Pfam" id="PF01243"/>
    </source>
</evidence>
<name>A0A3B0R140_9ZZZZ</name>
<dbReference type="GO" id="GO:0016787">
    <property type="term" value="F:hydrolase activity"/>
    <property type="evidence" value="ECO:0007669"/>
    <property type="project" value="UniProtKB-KW"/>
</dbReference>
<dbReference type="EMBL" id="UOEB01000050">
    <property type="protein sequence ID" value="VAV82926.1"/>
    <property type="molecule type" value="Genomic_DNA"/>
</dbReference>
<protein>
    <submittedName>
        <fullName evidence="2">Phosphohydrolase (MutT/nudix family protein)</fullName>
    </submittedName>
</protein>
<dbReference type="InterPro" id="IPR024029">
    <property type="entry name" value="Pyridox_Oxase_FMN-dep"/>
</dbReference>
<dbReference type="InterPro" id="IPR011576">
    <property type="entry name" value="Pyridox_Oxase_N"/>
</dbReference>
<gene>
    <name evidence="2" type="ORF">MNBD_BACTEROID02-1732</name>
</gene>
<dbReference type="PANTHER" id="PTHR42815:SF2">
    <property type="entry name" value="FAD-BINDING, PUTATIVE (AFU_ORTHOLOGUE AFUA_6G07600)-RELATED"/>
    <property type="match status" value="1"/>
</dbReference>
<feature type="domain" description="Pyridoxamine 5'-phosphate oxidase N-terminal" evidence="1">
    <location>
        <begin position="30"/>
        <end position="149"/>
    </location>
</feature>
<dbReference type="Pfam" id="PF01243">
    <property type="entry name" value="PNPOx_N"/>
    <property type="match status" value="1"/>
</dbReference>
<keyword evidence="2" id="KW-0378">Hydrolase</keyword>
<dbReference type="SUPFAM" id="SSF50475">
    <property type="entry name" value="FMN-binding split barrel"/>
    <property type="match status" value="1"/>
</dbReference>
<proteinExistence type="predicted"/>